<evidence type="ECO:0000259" key="3">
    <source>
        <dbReference type="Pfam" id="PF01055"/>
    </source>
</evidence>
<feature type="domain" description="Glycoside hydrolase family 31 TIM barrel" evidence="3">
    <location>
        <begin position="252"/>
        <end position="584"/>
    </location>
</feature>
<dbReference type="RefSeq" id="WP_084730229.1">
    <property type="nucleotide sequence ID" value="NZ_BMEN01000003.1"/>
</dbReference>
<dbReference type="GO" id="GO:0005975">
    <property type="term" value="P:carbohydrate metabolic process"/>
    <property type="evidence" value="ECO:0007669"/>
    <property type="project" value="InterPro"/>
</dbReference>
<dbReference type="CDD" id="cd14752">
    <property type="entry name" value="GH31_N"/>
    <property type="match status" value="1"/>
</dbReference>
<evidence type="ECO:0000313" key="8">
    <source>
        <dbReference type="Proteomes" id="UP000184109"/>
    </source>
</evidence>
<protein>
    <submittedName>
        <fullName evidence="7">Alpha-glucosidase</fullName>
    </submittedName>
</protein>
<sequence>MKTINLASILLFFYGFIWSQDNINVSDAYVQSNNVLINLNNNSKMSLKFLDSKNIKFWFSKDGEFKRNNKSFAIINEVFEKDFKVNIEESTSMYEVFTGDLRIMIYKSPFKIQIYNKYQRLIMGDDNYSPYQVQGTQIKTNKILREDEHFFGLGEKTGTLDRRGNSYTMWNSDKPCYSELEDPLYKSIPFFMSSYKYGIFLDNTYKTKFDFGKENKKTFSFSAPNGPFIYYFMYGKDYKEIIKSYIKLTGKPIMPPKWALGWSQSRGVLTTEELTRNIAEEYRKRNIPCDIIYQDIGWVEGLQNFEWRKENYNNPKQMLSDLKTKGFKVIVSQDPVVSQATNKQWSEANANGYFVKDKRTNKSYDMPWPWGGNAGVVDFTLPEVANWWGNLQQKPINDGVKGFWTDMGEPAWSNEESTDRLNMVHHLGFHNEIHNVYGLTWDKIVTEQFEKHNPNQRIFQMTRAAYAGLQRYTFGWSGDSGNGEDVNAGWKNLANQIPLGLSAGLGLIPFWTTDISGYCGDIKDYNEFSELYVRWLQFGVFNPLSRAHHEGNNAVEPWLFGAEAEKLARQAIELKYKLHPYIYTYARTAYDTGLPIMRALVLEYPNDEKTFSIDDQFLLGKELLIAPVVKQGAKYRDVYLPKGEWIDYHTGDEYSGEQLIKYPVELSTIPIFAIKGAIITKSPVMQFIDEIKNAPVNIEIFPSEKKTSFELYEDDGLTNDYKINKFSKTLIEAQKNENTIRIDINKPLSTGYKSEIRNYLLEIHVSNKVKKIMLNGKKVKTKSKEKLEQSIDTKFDEATCSFSKKEKVIWIKIPDNKQNNSIEILL</sequence>
<gene>
    <name evidence="7" type="ORF">SAMN05444281_1697</name>
</gene>
<comment type="similarity">
    <text evidence="1 2">Belongs to the glycosyl hydrolase 31 family.</text>
</comment>
<dbReference type="GO" id="GO:0004553">
    <property type="term" value="F:hydrolase activity, hydrolyzing O-glycosyl compounds"/>
    <property type="evidence" value="ECO:0007669"/>
    <property type="project" value="InterPro"/>
</dbReference>
<dbReference type="PANTHER" id="PTHR22762:SF166">
    <property type="entry name" value="ALPHA-GLUCOSIDASE"/>
    <property type="match status" value="1"/>
</dbReference>
<evidence type="ECO:0000313" key="7">
    <source>
        <dbReference type="EMBL" id="SHH72962.1"/>
    </source>
</evidence>
<dbReference type="Pfam" id="PF01055">
    <property type="entry name" value="Glyco_hydro_31_2nd"/>
    <property type="match status" value="1"/>
</dbReference>
<organism evidence="7 8">
    <name type="scientific">Wenyingzhuangia marina</name>
    <dbReference type="NCBI Taxonomy" id="1195760"/>
    <lineage>
        <taxon>Bacteria</taxon>
        <taxon>Pseudomonadati</taxon>
        <taxon>Bacteroidota</taxon>
        <taxon>Flavobacteriia</taxon>
        <taxon>Flavobacteriales</taxon>
        <taxon>Flavobacteriaceae</taxon>
        <taxon>Wenyingzhuangia</taxon>
    </lineage>
</organism>
<keyword evidence="2" id="KW-0378">Hydrolase</keyword>
<dbReference type="SUPFAM" id="SSF51445">
    <property type="entry name" value="(Trans)glycosidases"/>
    <property type="match status" value="1"/>
</dbReference>
<dbReference type="InterPro" id="IPR033403">
    <property type="entry name" value="DUF5110"/>
</dbReference>
<dbReference type="PANTHER" id="PTHR22762">
    <property type="entry name" value="ALPHA-GLUCOSIDASE"/>
    <property type="match status" value="1"/>
</dbReference>
<dbReference type="STRING" id="1195760.SAMN05444281_1697"/>
<dbReference type="EMBL" id="FQXQ01000003">
    <property type="protein sequence ID" value="SHH72962.1"/>
    <property type="molecule type" value="Genomic_DNA"/>
</dbReference>
<dbReference type="InterPro" id="IPR048395">
    <property type="entry name" value="Glyco_hydro_31_C"/>
</dbReference>
<dbReference type="Gene3D" id="2.60.40.1760">
    <property type="entry name" value="glycosyl hydrolase (family 31)"/>
    <property type="match status" value="1"/>
</dbReference>
<feature type="domain" description="Glycosyl hydrolase family 31 C-terminal" evidence="6">
    <location>
        <begin position="593"/>
        <end position="679"/>
    </location>
</feature>
<dbReference type="Gene3D" id="3.20.20.80">
    <property type="entry name" value="Glycosidases"/>
    <property type="match status" value="1"/>
</dbReference>
<accession>A0A1M5VCG5</accession>
<keyword evidence="8" id="KW-1185">Reference proteome</keyword>
<reference evidence="8" key="1">
    <citation type="submission" date="2016-11" db="EMBL/GenBank/DDBJ databases">
        <authorList>
            <person name="Varghese N."/>
            <person name="Submissions S."/>
        </authorList>
    </citation>
    <scope>NUCLEOTIDE SEQUENCE [LARGE SCALE GENOMIC DNA]</scope>
    <source>
        <strain evidence="8">DSM 100572</strain>
    </source>
</reference>
<dbReference type="InterPro" id="IPR017853">
    <property type="entry name" value="GH"/>
</dbReference>
<dbReference type="Gene3D" id="2.60.40.1180">
    <property type="entry name" value="Golgi alpha-mannosidase II"/>
    <property type="match status" value="2"/>
</dbReference>
<dbReference type="InterPro" id="IPR000322">
    <property type="entry name" value="Glyco_hydro_31_TIM"/>
</dbReference>
<dbReference type="Pfam" id="PF21365">
    <property type="entry name" value="Glyco_hydro_31_3rd"/>
    <property type="match status" value="1"/>
</dbReference>
<proteinExistence type="inferred from homology"/>
<evidence type="ECO:0000259" key="5">
    <source>
        <dbReference type="Pfam" id="PF17137"/>
    </source>
</evidence>
<name>A0A1M5VCG5_9FLAO</name>
<dbReference type="SUPFAM" id="SSF51011">
    <property type="entry name" value="Glycosyl hydrolase domain"/>
    <property type="match status" value="1"/>
</dbReference>
<dbReference type="AlphaFoldDB" id="A0A1M5VCG5"/>
<dbReference type="GO" id="GO:0030246">
    <property type="term" value="F:carbohydrate binding"/>
    <property type="evidence" value="ECO:0007669"/>
    <property type="project" value="InterPro"/>
</dbReference>
<dbReference type="SUPFAM" id="SSF74650">
    <property type="entry name" value="Galactose mutarotase-like"/>
    <property type="match status" value="1"/>
</dbReference>
<dbReference type="Proteomes" id="UP000184109">
    <property type="component" value="Unassembled WGS sequence"/>
</dbReference>
<feature type="domain" description="Glycoside hydrolase family 31 N-terminal" evidence="4">
    <location>
        <begin position="45"/>
        <end position="210"/>
    </location>
</feature>
<evidence type="ECO:0000259" key="6">
    <source>
        <dbReference type="Pfam" id="PF21365"/>
    </source>
</evidence>
<keyword evidence="2" id="KW-0326">Glycosidase</keyword>
<dbReference type="Pfam" id="PF13802">
    <property type="entry name" value="Gal_mutarotas_2"/>
    <property type="match status" value="1"/>
</dbReference>
<feature type="domain" description="DUF5110" evidence="5">
    <location>
        <begin position="696"/>
        <end position="765"/>
    </location>
</feature>
<dbReference type="Pfam" id="PF17137">
    <property type="entry name" value="DUF5110"/>
    <property type="match status" value="1"/>
</dbReference>
<dbReference type="InterPro" id="IPR011013">
    <property type="entry name" value="Gal_mutarotase_sf_dom"/>
</dbReference>
<dbReference type="OrthoDB" id="176168at2"/>
<dbReference type="InterPro" id="IPR013780">
    <property type="entry name" value="Glyco_hydro_b"/>
</dbReference>
<evidence type="ECO:0000259" key="4">
    <source>
        <dbReference type="Pfam" id="PF13802"/>
    </source>
</evidence>
<evidence type="ECO:0000256" key="1">
    <source>
        <dbReference type="ARBA" id="ARBA00007806"/>
    </source>
</evidence>
<evidence type="ECO:0000256" key="2">
    <source>
        <dbReference type="RuleBase" id="RU361185"/>
    </source>
</evidence>
<dbReference type="InterPro" id="IPR025887">
    <property type="entry name" value="Glyco_hydro_31_N_dom"/>
</dbReference>